<name>A0ABY9CP86_VITVI</name>
<feature type="transmembrane region" description="Helical" evidence="8">
    <location>
        <begin position="132"/>
        <end position="155"/>
    </location>
</feature>
<dbReference type="Pfam" id="PF04535">
    <property type="entry name" value="CASP_dom"/>
    <property type="match status" value="1"/>
</dbReference>
<accession>A0ABY9CP86</accession>
<dbReference type="InterPro" id="IPR006702">
    <property type="entry name" value="CASP_dom"/>
</dbReference>
<comment type="similarity">
    <text evidence="2 8">Belongs to the Casparian strip membrane proteins (CASP) family.</text>
</comment>
<evidence type="ECO:0000256" key="4">
    <source>
        <dbReference type="ARBA" id="ARBA00022475"/>
    </source>
</evidence>
<dbReference type="PANTHER" id="PTHR36488:SF8">
    <property type="entry name" value="CASP-LIKE PROTEIN 1U1"/>
    <property type="match status" value="1"/>
</dbReference>
<feature type="transmembrane region" description="Helical" evidence="8">
    <location>
        <begin position="50"/>
        <end position="73"/>
    </location>
</feature>
<dbReference type="PROSITE" id="PS51300">
    <property type="entry name" value="NIRD"/>
    <property type="match status" value="1"/>
</dbReference>
<evidence type="ECO:0000256" key="2">
    <source>
        <dbReference type="ARBA" id="ARBA00007651"/>
    </source>
</evidence>
<keyword evidence="5 8" id="KW-0812">Transmembrane</keyword>
<keyword evidence="4 8" id="KW-1003">Cell membrane</keyword>
<evidence type="ECO:0000256" key="3">
    <source>
        <dbReference type="ARBA" id="ARBA00011489"/>
    </source>
</evidence>
<feature type="transmembrane region" description="Helical" evidence="8">
    <location>
        <begin position="12"/>
        <end position="30"/>
    </location>
</feature>
<reference evidence="10 11" key="1">
    <citation type="journal article" date="2023" name="Hortic Res">
        <title>The complete reference genome for grapevine (Vitis vinifera L.) genetics and breeding.</title>
        <authorList>
            <person name="Shi X."/>
            <person name="Cao S."/>
            <person name="Wang X."/>
            <person name="Huang S."/>
            <person name="Wang Y."/>
            <person name="Liu Z."/>
            <person name="Liu W."/>
            <person name="Leng X."/>
            <person name="Peng Y."/>
            <person name="Wang N."/>
            <person name="Wang Y."/>
            <person name="Ma Z."/>
            <person name="Xu X."/>
            <person name="Zhang F."/>
            <person name="Xue H."/>
            <person name="Zhong H."/>
            <person name="Wang Y."/>
            <person name="Zhang K."/>
            <person name="Velt A."/>
            <person name="Avia K."/>
            <person name="Holtgrawe D."/>
            <person name="Grimplet J."/>
            <person name="Matus J.T."/>
            <person name="Ware D."/>
            <person name="Wu X."/>
            <person name="Wang H."/>
            <person name="Liu C."/>
            <person name="Fang Y."/>
            <person name="Rustenholz C."/>
            <person name="Cheng Z."/>
            <person name="Xiao H."/>
            <person name="Zhou Y."/>
        </authorList>
    </citation>
    <scope>NUCLEOTIDE SEQUENCE [LARGE SCALE GENOMIC DNA]</scope>
    <source>
        <strain evidence="11">cv. Pinot noir / PN40024</strain>
        <tissue evidence="10">Leaf</tissue>
    </source>
</reference>
<evidence type="ECO:0000259" key="9">
    <source>
        <dbReference type="Pfam" id="PF04535"/>
    </source>
</evidence>
<evidence type="ECO:0000256" key="5">
    <source>
        <dbReference type="ARBA" id="ARBA00022692"/>
    </source>
</evidence>
<dbReference type="NCBIfam" id="TIGR01569">
    <property type="entry name" value="A_tha_TIGR01569"/>
    <property type="match status" value="1"/>
</dbReference>
<gene>
    <name evidence="10" type="ORF">VitviT2T_015074</name>
</gene>
<evidence type="ECO:0000256" key="7">
    <source>
        <dbReference type="ARBA" id="ARBA00023136"/>
    </source>
</evidence>
<proteinExistence type="inferred from homology"/>
<evidence type="ECO:0000256" key="6">
    <source>
        <dbReference type="ARBA" id="ARBA00022989"/>
    </source>
</evidence>
<comment type="subcellular location">
    <subcellularLocation>
        <location evidence="1 8">Cell membrane</location>
        <topology evidence="1 8">Multi-pass membrane protein</topology>
    </subcellularLocation>
</comment>
<dbReference type="PANTHER" id="PTHR36488">
    <property type="entry name" value="CASP-LIKE PROTEIN 1U1"/>
    <property type="match status" value="1"/>
</dbReference>
<dbReference type="EMBL" id="CP126657">
    <property type="protein sequence ID" value="WJZ96382.1"/>
    <property type="molecule type" value="Genomic_DNA"/>
</dbReference>
<evidence type="ECO:0000256" key="1">
    <source>
        <dbReference type="ARBA" id="ARBA00004651"/>
    </source>
</evidence>
<protein>
    <recommendedName>
        <fullName evidence="8">CASP-like protein</fullName>
    </recommendedName>
</protein>
<keyword evidence="7 8" id="KW-0472">Membrane</keyword>
<evidence type="ECO:0000313" key="11">
    <source>
        <dbReference type="Proteomes" id="UP001227230"/>
    </source>
</evidence>
<evidence type="ECO:0000313" key="10">
    <source>
        <dbReference type="EMBL" id="WJZ96382.1"/>
    </source>
</evidence>
<feature type="transmembrane region" description="Helical" evidence="8">
    <location>
        <begin position="80"/>
        <end position="103"/>
    </location>
</feature>
<dbReference type="InterPro" id="IPR006459">
    <property type="entry name" value="CASP/CASPL"/>
</dbReference>
<comment type="subunit">
    <text evidence="3 8">Homodimer and heterodimers.</text>
</comment>
<organism evidence="10 11">
    <name type="scientific">Vitis vinifera</name>
    <name type="common">Grape</name>
    <dbReference type="NCBI Taxonomy" id="29760"/>
    <lineage>
        <taxon>Eukaryota</taxon>
        <taxon>Viridiplantae</taxon>
        <taxon>Streptophyta</taxon>
        <taxon>Embryophyta</taxon>
        <taxon>Tracheophyta</taxon>
        <taxon>Spermatophyta</taxon>
        <taxon>Magnoliopsida</taxon>
        <taxon>eudicotyledons</taxon>
        <taxon>Gunneridae</taxon>
        <taxon>Pentapetalae</taxon>
        <taxon>rosids</taxon>
        <taxon>Vitales</taxon>
        <taxon>Vitaceae</taxon>
        <taxon>Viteae</taxon>
        <taxon>Vitis</taxon>
    </lineage>
</organism>
<dbReference type="Proteomes" id="UP001227230">
    <property type="component" value="Chromosome 10"/>
</dbReference>
<dbReference type="InterPro" id="IPR044173">
    <property type="entry name" value="CASPL"/>
</dbReference>
<sequence length="159" mass="17063">MAKIKRIITTLLRLLVLGAALSATIVIVTSRDSAEVLNLSFDAKYTNARAFVYFAITNAIASGYSFIALFLSFSTPLWRLVFLLDVFMTLLLTSSISAALAIADVGKKGNSHAGWLPVCGQVPKFCDHVTGALIAGFSAAVLYLVLLLYSIHAVLNPKP</sequence>
<keyword evidence="11" id="KW-1185">Reference proteome</keyword>
<keyword evidence="6 8" id="KW-1133">Transmembrane helix</keyword>
<evidence type="ECO:0000256" key="8">
    <source>
        <dbReference type="RuleBase" id="RU361233"/>
    </source>
</evidence>
<feature type="domain" description="Casparian strip membrane protein" evidence="9">
    <location>
        <begin position="6"/>
        <end position="142"/>
    </location>
</feature>